<organism evidence="1 2">
    <name type="scientific">Sphingomonas baiyangensis</name>
    <dbReference type="NCBI Taxonomy" id="2572576"/>
    <lineage>
        <taxon>Bacteria</taxon>
        <taxon>Pseudomonadati</taxon>
        <taxon>Pseudomonadota</taxon>
        <taxon>Alphaproteobacteria</taxon>
        <taxon>Sphingomonadales</taxon>
        <taxon>Sphingomonadaceae</taxon>
        <taxon>Sphingomonas</taxon>
    </lineage>
</organism>
<dbReference type="InterPro" id="IPR009078">
    <property type="entry name" value="Ferritin-like_SF"/>
</dbReference>
<dbReference type="AlphaFoldDB" id="A0A4U1L476"/>
<sequence>MAETDSLAALLHVALEDLHSGKTTQALRLPGLAAKCSDRTLVAVVTTEAARVAVQARRIAERVKMASPRNLWIAGILDDAERDTRQILSGPLLDIALIGAIRKAKASEIVSHETAVALARRINISDLLAVTEELRTEDIAADRALKVRLQYIVSQTGHRT</sequence>
<comment type="caution">
    <text evidence="1">The sequence shown here is derived from an EMBL/GenBank/DDBJ whole genome shotgun (WGS) entry which is preliminary data.</text>
</comment>
<dbReference type="EMBL" id="SWKR01000002">
    <property type="protein sequence ID" value="TKD51552.1"/>
    <property type="molecule type" value="Genomic_DNA"/>
</dbReference>
<proteinExistence type="predicted"/>
<reference evidence="1 2" key="1">
    <citation type="submission" date="2019-04" db="EMBL/GenBank/DDBJ databases">
        <authorList>
            <person name="Yang Y."/>
            <person name="Wei D."/>
        </authorList>
    </citation>
    <scope>NUCLEOTIDE SEQUENCE [LARGE SCALE GENOMIC DNA]</scope>
    <source>
        <strain evidence="1 2">L-1-4w-11</strain>
    </source>
</reference>
<evidence type="ECO:0000313" key="2">
    <source>
        <dbReference type="Proteomes" id="UP000309138"/>
    </source>
</evidence>
<dbReference type="OrthoDB" id="7563896at2"/>
<dbReference type="Proteomes" id="UP000309138">
    <property type="component" value="Unassembled WGS sequence"/>
</dbReference>
<accession>A0A4U1L476</accession>
<dbReference type="SUPFAM" id="SSF47240">
    <property type="entry name" value="Ferritin-like"/>
    <property type="match status" value="1"/>
</dbReference>
<dbReference type="Gene3D" id="1.20.1260.10">
    <property type="match status" value="1"/>
</dbReference>
<keyword evidence="2" id="KW-1185">Reference proteome</keyword>
<name>A0A4U1L476_9SPHN</name>
<dbReference type="Pfam" id="PF05974">
    <property type="entry name" value="DUF892"/>
    <property type="match status" value="1"/>
</dbReference>
<dbReference type="InterPro" id="IPR010287">
    <property type="entry name" value="DUF892_YciF-like"/>
</dbReference>
<evidence type="ECO:0000313" key="1">
    <source>
        <dbReference type="EMBL" id="TKD51552.1"/>
    </source>
</evidence>
<dbReference type="InterPro" id="IPR012347">
    <property type="entry name" value="Ferritin-like"/>
</dbReference>
<gene>
    <name evidence="1" type="ORF">FBR43_12900</name>
</gene>
<dbReference type="RefSeq" id="WP_136943488.1">
    <property type="nucleotide sequence ID" value="NZ_SWKR01000002.1"/>
</dbReference>
<protein>
    <submittedName>
        <fullName evidence="1">DUF892 family protein</fullName>
    </submittedName>
</protein>